<gene>
    <name evidence="2" type="ORF">HD842_003910</name>
</gene>
<dbReference type="EMBL" id="JACHBX010000004">
    <property type="protein sequence ID" value="MBB6135743.1"/>
    <property type="molecule type" value="Genomic_DNA"/>
</dbReference>
<reference evidence="2 3" key="1">
    <citation type="submission" date="2020-08" db="EMBL/GenBank/DDBJ databases">
        <title>The Agave Microbiome: Exploring the role of microbial communities in plant adaptations to desert environments.</title>
        <authorList>
            <person name="Partida-Martinez L.P."/>
        </authorList>
    </citation>
    <scope>NUCLEOTIDE SEQUENCE [LARGE SCALE GENOMIC DNA]</scope>
    <source>
        <strain evidence="2 3">AT3.2</strain>
    </source>
</reference>
<dbReference type="PIRSF" id="PIRSF016789">
    <property type="entry name" value="DUF454"/>
    <property type="match status" value="1"/>
</dbReference>
<evidence type="ECO:0000256" key="1">
    <source>
        <dbReference type="SAM" id="Phobius"/>
    </source>
</evidence>
<dbReference type="PANTHER" id="PTHR35813:SF1">
    <property type="entry name" value="INNER MEMBRANE PROTEIN YBAN"/>
    <property type="match status" value="1"/>
</dbReference>
<dbReference type="PANTHER" id="PTHR35813">
    <property type="entry name" value="INNER MEMBRANE PROTEIN YBAN"/>
    <property type="match status" value="1"/>
</dbReference>
<dbReference type="Proteomes" id="UP000540787">
    <property type="component" value="Unassembled WGS sequence"/>
</dbReference>
<accession>A0A7W9X3D3</accession>
<proteinExistence type="predicted"/>
<dbReference type="GO" id="GO:0005886">
    <property type="term" value="C:plasma membrane"/>
    <property type="evidence" value="ECO:0007669"/>
    <property type="project" value="TreeGrafter"/>
</dbReference>
<dbReference type="InterPro" id="IPR007401">
    <property type="entry name" value="DUF454"/>
</dbReference>
<evidence type="ECO:0008006" key="4">
    <source>
        <dbReference type="Google" id="ProtNLM"/>
    </source>
</evidence>
<evidence type="ECO:0000313" key="3">
    <source>
        <dbReference type="Proteomes" id="UP000540787"/>
    </source>
</evidence>
<keyword evidence="1" id="KW-1133">Transmembrane helix</keyword>
<dbReference type="RefSeq" id="WP_183556388.1">
    <property type="nucleotide sequence ID" value="NZ_JACHBX010000004.1"/>
</dbReference>
<keyword evidence="1" id="KW-0472">Membrane</keyword>
<keyword evidence="3" id="KW-1185">Reference proteome</keyword>
<sequence length="135" mass="14883">MKVFYNVLGVLAVLLGILGIFLPLLPTTPFLLLASACFARGSVRLHRWLIGHRVFGKYIANFEAGHGIPLKGKIVATVMLWGSMAWSSRHFDSIAILIMMGVIGACVSTYMWWYLPTLKLPSTPTKPIVSPTELP</sequence>
<evidence type="ECO:0000313" key="2">
    <source>
        <dbReference type="EMBL" id="MBB6135743.1"/>
    </source>
</evidence>
<organism evidence="2 3">
    <name type="scientific">Massilia aurea</name>
    <dbReference type="NCBI Taxonomy" id="373040"/>
    <lineage>
        <taxon>Bacteria</taxon>
        <taxon>Pseudomonadati</taxon>
        <taxon>Pseudomonadota</taxon>
        <taxon>Betaproteobacteria</taxon>
        <taxon>Burkholderiales</taxon>
        <taxon>Oxalobacteraceae</taxon>
        <taxon>Telluria group</taxon>
        <taxon>Massilia</taxon>
    </lineage>
</organism>
<name>A0A7W9X3D3_9BURK</name>
<dbReference type="AlphaFoldDB" id="A0A7W9X3D3"/>
<protein>
    <recommendedName>
        <fullName evidence="4">DUF454 domain-containing protein</fullName>
    </recommendedName>
</protein>
<comment type="caution">
    <text evidence="2">The sequence shown here is derived from an EMBL/GenBank/DDBJ whole genome shotgun (WGS) entry which is preliminary data.</text>
</comment>
<dbReference type="Pfam" id="PF04304">
    <property type="entry name" value="DUF454"/>
    <property type="match status" value="1"/>
</dbReference>
<feature type="transmembrane region" description="Helical" evidence="1">
    <location>
        <begin position="94"/>
        <end position="115"/>
    </location>
</feature>
<keyword evidence="1" id="KW-0812">Transmembrane</keyword>